<dbReference type="AlphaFoldDB" id="A0AAV7LLE8"/>
<feature type="region of interest" description="Disordered" evidence="1">
    <location>
        <begin position="62"/>
        <end position="85"/>
    </location>
</feature>
<sequence length="137" mass="14281">MDDRLRWWVLDPRLGHARNASGAAFCLWSRNPAAIVTEAPRCSNAGEGKEMTDRCRSAARAGRGPSMTEVDTAHQSSGAHAGALRLGSPTSWRSGGAALLVSSAAGAPGITVCLAWLRGPVQPQGGLNSAIWTGCWA</sequence>
<dbReference type="Proteomes" id="UP001066276">
    <property type="component" value="Chromosome 11"/>
</dbReference>
<name>A0AAV7LLE8_PLEWA</name>
<evidence type="ECO:0000313" key="2">
    <source>
        <dbReference type="EMBL" id="KAJ1091217.1"/>
    </source>
</evidence>
<proteinExistence type="predicted"/>
<evidence type="ECO:0000256" key="1">
    <source>
        <dbReference type="SAM" id="MobiDB-lite"/>
    </source>
</evidence>
<keyword evidence="3" id="KW-1185">Reference proteome</keyword>
<accession>A0AAV7LLE8</accession>
<evidence type="ECO:0000313" key="3">
    <source>
        <dbReference type="Proteomes" id="UP001066276"/>
    </source>
</evidence>
<organism evidence="2 3">
    <name type="scientific">Pleurodeles waltl</name>
    <name type="common">Iberian ribbed newt</name>
    <dbReference type="NCBI Taxonomy" id="8319"/>
    <lineage>
        <taxon>Eukaryota</taxon>
        <taxon>Metazoa</taxon>
        <taxon>Chordata</taxon>
        <taxon>Craniata</taxon>
        <taxon>Vertebrata</taxon>
        <taxon>Euteleostomi</taxon>
        <taxon>Amphibia</taxon>
        <taxon>Batrachia</taxon>
        <taxon>Caudata</taxon>
        <taxon>Salamandroidea</taxon>
        <taxon>Salamandridae</taxon>
        <taxon>Pleurodelinae</taxon>
        <taxon>Pleurodeles</taxon>
    </lineage>
</organism>
<dbReference type="EMBL" id="JANPWB010000015">
    <property type="protein sequence ID" value="KAJ1091217.1"/>
    <property type="molecule type" value="Genomic_DNA"/>
</dbReference>
<gene>
    <name evidence="2" type="ORF">NDU88_004344</name>
</gene>
<comment type="caution">
    <text evidence="2">The sequence shown here is derived from an EMBL/GenBank/DDBJ whole genome shotgun (WGS) entry which is preliminary data.</text>
</comment>
<reference evidence="2" key="1">
    <citation type="journal article" date="2022" name="bioRxiv">
        <title>Sequencing and chromosome-scale assembly of the giantPleurodeles waltlgenome.</title>
        <authorList>
            <person name="Brown T."/>
            <person name="Elewa A."/>
            <person name="Iarovenko S."/>
            <person name="Subramanian E."/>
            <person name="Araus A.J."/>
            <person name="Petzold A."/>
            <person name="Susuki M."/>
            <person name="Suzuki K.-i.T."/>
            <person name="Hayashi T."/>
            <person name="Toyoda A."/>
            <person name="Oliveira C."/>
            <person name="Osipova E."/>
            <person name="Leigh N.D."/>
            <person name="Simon A."/>
            <person name="Yun M.H."/>
        </authorList>
    </citation>
    <scope>NUCLEOTIDE SEQUENCE</scope>
    <source>
        <strain evidence="2">20211129_DDA</strain>
        <tissue evidence="2">Liver</tissue>
    </source>
</reference>
<protein>
    <submittedName>
        <fullName evidence="2">Uncharacterized protein</fullName>
    </submittedName>
</protein>